<evidence type="ECO:0000259" key="2">
    <source>
        <dbReference type="Pfam" id="PF07811"/>
    </source>
</evidence>
<feature type="transmembrane region" description="Helical" evidence="1">
    <location>
        <begin position="12"/>
        <end position="34"/>
    </location>
</feature>
<keyword evidence="4" id="KW-1185">Reference proteome</keyword>
<dbReference type="InterPro" id="IPR012495">
    <property type="entry name" value="TadE-like_dom"/>
</dbReference>
<keyword evidence="1" id="KW-0812">Transmembrane</keyword>
<comment type="caution">
    <text evidence="3">The sequence shown here is derived from an EMBL/GenBank/DDBJ whole genome shotgun (WGS) entry which is preliminary data.</text>
</comment>
<accession>A0A926RUD4</accession>
<dbReference type="Proteomes" id="UP000661691">
    <property type="component" value="Unassembled WGS sequence"/>
</dbReference>
<dbReference type="EMBL" id="JACXAH010000010">
    <property type="protein sequence ID" value="MBD1372422.1"/>
    <property type="molecule type" value="Genomic_DNA"/>
</dbReference>
<dbReference type="Pfam" id="PF07811">
    <property type="entry name" value="TadE"/>
    <property type="match status" value="1"/>
</dbReference>
<keyword evidence="1" id="KW-0472">Membrane</keyword>
<sequence>MNNRRLTRKGSATLEFITMLPLVFFMCLFVWQFVISGMAVMETQTLVRDGVRLVSYSKNVGQEEKRGKKSFDATKDYRLIHYEVKVKDGIAKAKATTRIEIVFYPTQSFQYDFEAASPIIE</sequence>
<protein>
    <submittedName>
        <fullName evidence="3">Pilus assembly protein</fullName>
    </submittedName>
</protein>
<keyword evidence="1" id="KW-1133">Transmembrane helix</keyword>
<reference evidence="4" key="1">
    <citation type="submission" date="2022-10" db="EMBL/GenBank/DDBJ databases">
        <title>A novel bacterium of genus Hazenella, isolated from South China Sea.</title>
        <authorList>
            <person name="Huang H."/>
            <person name="Mo K."/>
            <person name="Hu Y."/>
        </authorList>
    </citation>
    <scope>NUCLEOTIDE SEQUENCE [LARGE SCALE GENOMIC DNA]</scope>
    <source>
        <strain evidence="4">IB182357</strain>
    </source>
</reference>
<feature type="domain" description="TadE-like" evidence="2">
    <location>
        <begin position="10"/>
        <end position="52"/>
    </location>
</feature>
<dbReference type="AlphaFoldDB" id="A0A926RUD4"/>
<dbReference type="RefSeq" id="WP_191141959.1">
    <property type="nucleotide sequence ID" value="NZ_JACXAH010000010.1"/>
</dbReference>
<proteinExistence type="predicted"/>
<organism evidence="3 4">
    <name type="scientific">Polycladospora coralii</name>
    <dbReference type="NCBI Taxonomy" id="2771432"/>
    <lineage>
        <taxon>Bacteria</taxon>
        <taxon>Bacillati</taxon>
        <taxon>Bacillota</taxon>
        <taxon>Bacilli</taxon>
        <taxon>Bacillales</taxon>
        <taxon>Thermoactinomycetaceae</taxon>
        <taxon>Polycladospora</taxon>
    </lineage>
</organism>
<evidence type="ECO:0000313" key="3">
    <source>
        <dbReference type="EMBL" id="MBD1372422.1"/>
    </source>
</evidence>
<gene>
    <name evidence="3" type="ORF">IC620_08630</name>
</gene>
<evidence type="ECO:0000313" key="4">
    <source>
        <dbReference type="Proteomes" id="UP000661691"/>
    </source>
</evidence>
<evidence type="ECO:0000256" key="1">
    <source>
        <dbReference type="SAM" id="Phobius"/>
    </source>
</evidence>
<name>A0A926RUD4_9BACL</name>